<gene>
    <name evidence="2" type="ORF">FHR90_003282</name>
    <name evidence="3" type="ORF">HUK83_04585</name>
</gene>
<evidence type="ECO:0000313" key="4">
    <source>
        <dbReference type="Proteomes" id="UP000557688"/>
    </source>
</evidence>
<evidence type="ECO:0000313" key="2">
    <source>
        <dbReference type="EMBL" id="MBB3175427.1"/>
    </source>
</evidence>
<name>A0A839UZV0_9PROT</name>
<evidence type="ECO:0000313" key="3">
    <source>
        <dbReference type="EMBL" id="NVN29613.1"/>
    </source>
</evidence>
<keyword evidence="1" id="KW-0812">Transmembrane</keyword>
<organism evidence="2 4">
    <name type="scientific">Endobacter medicaginis</name>
    <dbReference type="NCBI Taxonomy" id="1181271"/>
    <lineage>
        <taxon>Bacteria</taxon>
        <taxon>Pseudomonadati</taxon>
        <taxon>Pseudomonadota</taxon>
        <taxon>Alphaproteobacteria</taxon>
        <taxon>Acetobacterales</taxon>
        <taxon>Acetobacteraceae</taxon>
        <taxon>Endobacter</taxon>
    </lineage>
</organism>
<dbReference type="AlphaFoldDB" id="A0A839UZV0"/>
<dbReference type="Proteomes" id="UP000557688">
    <property type="component" value="Unassembled WGS sequence"/>
</dbReference>
<evidence type="ECO:0000313" key="5">
    <source>
        <dbReference type="Proteomes" id="UP000565205"/>
    </source>
</evidence>
<evidence type="ECO:0000256" key="1">
    <source>
        <dbReference type="SAM" id="Phobius"/>
    </source>
</evidence>
<sequence>MPTNRQSRDDDASGPFHFKRGIDIAVAITLALQILAGTWYASAANARLANHEIRIVALEKSSAETVDKLTTAILDIDVRLARIETQLASVQRQPTTIIAK</sequence>
<protein>
    <submittedName>
        <fullName evidence="2">Uncharacterized protein</fullName>
    </submittedName>
</protein>
<comment type="caution">
    <text evidence="2">The sequence shown here is derived from an EMBL/GenBank/DDBJ whole genome shotgun (WGS) entry which is preliminary data.</text>
</comment>
<proteinExistence type="predicted"/>
<dbReference type="EMBL" id="JACHXV010000031">
    <property type="protein sequence ID" value="MBB3175427.1"/>
    <property type="molecule type" value="Genomic_DNA"/>
</dbReference>
<dbReference type="Proteomes" id="UP000565205">
    <property type="component" value="Unassembled WGS sequence"/>
</dbReference>
<reference evidence="3 5" key="1">
    <citation type="submission" date="2020-06" db="EMBL/GenBank/DDBJ databases">
        <title>Description of novel acetic acid bacteria.</title>
        <authorList>
            <person name="Sombolestani A."/>
        </authorList>
    </citation>
    <scope>NUCLEOTIDE SEQUENCE [LARGE SCALE GENOMIC DNA]</scope>
    <source>
        <strain evidence="3 5">LMG 26838</strain>
    </source>
</reference>
<feature type="transmembrane region" description="Helical" evidence="1">
    <location>
        <begin position="21"/>
        <end position="41"/>
    </location>
</feature>
<reference evidence="2 4" key="2">
    <citation type="submission" date="2020-08" db="EMBL/GenBank/DDBJ databases">
        <title>Genomic Encyclopedia of Type Strains, Phase III (KMG-III): the genomes of soil and plant-associated and newly described type strains.</title>
        <authorList>
            <person name="Whitman W."/>
        </authorList>
    </citation>
    <scope>NUCLEOTIDE SEQUENCE [LARGE SCALE GENOMIC DNA]</scope>
    <source>
        <strain evidence="2 4">CECT 8088</strain>
    </source>
</reference>
<dbReference type="RefSeq" id="WP_176622450.1">
    <property type="nucleotide sequence ID" value="NZ_JABXXQ010000051.1"/>
</dbReference>
<keyword evidence="1" id="KW-0472">Membrane</keyword>
<keyword evidence="1" id="KW-1133">Transmembrane helix</keyword>
<accession>A0A839UZV0</accession>
<dbReference type="EMBL" id="JABXXQ010000051">
    <property type="protein sequence ID" value="NVN29613.1"/>
    <property type="molecule type" value="Genomic_DNA"/>
</dbReference>
<keyword evidence="4" id="KW-1185">Reference proteome</keyword>